<keyword evidence="3" id="KW-1185">Reference proteome</keyword>
<dbReference type="EMBL" id="JANBPY010000182">
    <property type="protein sequence ID" value="KAJ1968451.1"/>
    <property type="molecule type" value="Genomic_DNA"/>
</dbReference>
<feature type="chain" id="PRO_5040752243" evidence="1">
    <location>
        <begin position="20"/>
        <end position="354"/>
    </location>
</feature>
<dbReference type="OrthoDB" id="5710745at2759"/>
<gene>
    <name evidence="2" type="ORF">IWQ62_001239</name>
</gene>
<name>A0A9W8ASW5_9FUNG</name>
<accession>A0A9W8ASW5</accession>
<evidence type="ECO:0000313" key="2">
    <source>
        <dbReference type="EMBL" id="KAJ1968451.1"/>
    </source>
</evidence>
<dbReference type="AlphaFoldDB" id="A0A9W8ASW5"/>
<protein>
    <submittedName>
        <fullName evidence="2">Uncharacterized protein</fullName>
    </submittedName>
</protein>
<dbReference type="Proteomes" id="UP001150925">
    <property type="component" value="Unassembled WGS sequence"/>
</dbReference>
<sequence length="354" mass="39879">MRIIFTLLAGIILVVLVLSSTTPKVSNQALGMGPVKKGLWKTLNDHLKFTESIGKVISSPNKDRSTRPPELSRFPSKVLSFLFGNTASNAENIRISDQVKNGFWRVVFDTVEIQNPNKVDRSVKAVSALLDNYGNPALHALLLEQQSKVFSIVGSESYQVMSTHQALAPQFKQVRYGQPAVYLLEKGQVELAVKLFTKQLKAVPGNGKGKGKEPARSDKQVQSSTKVTSLTFLTWNFAQDAFIYKALKTKYDIDLGRILYIQPYTGKRNHILLGLAIVALDNMKWLPIFDILDCSQVKPDYHEFCKDLINAEKTEENRDRLLAQVKRPLTMLQHLEYNFYLNGVTKEDIQMFTG</sequence>
<evidence type="ECO:0000313" key="3">
    <source>
        <dbReference type="Proteomes" id="UP001150925"/>
    </source>
</evidence>
<proteinExistence type="predicted"/>
<keyword evidence="1" id="KW-0732">Signal</keyword>
<organism evidence="2 3">
    <name type="scientific">Dispira parvispora</name>
    <dbReference type="NCBI Taxonomy" id="1520584"/>
    <lineage>
        <taxon>Eukaryota</taxon>
        <taxon>Fungi</taxon>
        <taxon>Fungi incertae sedis</taxon>
        <taxon>Zoopagomycota</taxon>
        <taxon>Kickxellomycotina</taxon>
        <taxon>Dimargaritomycetes</taxon>
        <taxon>Dimargaritales</taxon>
        <taxon>Dimargaritaceae</taxon>
        <taxon>Dispira</taxon>
    </lineage>
</organism>
<feature type="signal peptide" evidence="1">
    <location>
        <begin position="1"/>
        <end position="19"/>
    </location>
</feature>
<comment type="caution">
    <text evidence="2">The sequence shown here is derived from an EMBL/GenBank/DDBJ whole genome shotgun (WGS) entry which is preliminary data.</text>
</comment>
<evidence type="ECO:0000256" key="1">
    <source>
        <dbReference type="SAM" id="SignalP"/>
    </source>
</evidence>
<reference evidence="2" key="1">
    <citation type="submission" date="2022-07" db="EMBL/GenBank/DDBJ databases">
        <title>Phylogenomic reconstructions and comparative analyses of Kickxellomycotina fungi.</title>
        <authorList>
            <person name="Reynolds N.K."/>
            <person name="Stajich J.E."/>
            <person name="Barry K."/>
            <person name="Grigoriev I.V."/>
            <person name="Crous P."/>
            <person name="Smith M.E."/>
        </authorList>
    </citation>
    <scope>NUCLEOTIDE SEQUENCE</scope>
    <source>
        <strain evidence="2">RSA 1196</strain>
    </source>
</reference>